<dbReference type="Proteomes" id="UP000305067">
    <property type="component" value="Unassembled WGS sequence"/>
</dbReference>
<keyword evidence="4" id="KW-1185">Reference proteome</keyword>
<name>A0A5C3Q8I0_9AGAR</name>
<sequence>MAFRNEALRRLTNGSIGLAVFTLITLIWPFPSLPYSIYAVLRHQTRRAPHDHDFASTPSFLSWAEVIIAFLLVANIAQSALALQFPPKPIQPKATPARPKATPSTQSSTKRLAGLSPNIGFQEHSPFSPNSSFALSQSNSSSVAYTPPKTFPNQSLSMSSLGTPSKMRGTSPTPSPMLAAYRGRLNNSTAGRALDGSFLNQLSTPADSDGDEE</sequence>
<keyword evidence="2" id="KW-0472">Membrane</keyword>
<feature type="compositionally biased region" description="Low complexity" evidence="1">
    <location>
        <begin position="92"/>
        <end position="103"/>
    </location>
</feature>
<evidence type="ECO:0000313" key="3">
    <source>
        <dbReference type="EMBL" id="TFK96508.1"/>
    </source>
</evidence>
<feature type="transmembrane region" description="Helical" evidence="2">
    <location>
        <begin position="60"/>
        <end position="83"/>
    </location>
</feature>
<evidence type="ECO:0000313" key="4">
    <source>
        <dbReference type="Proteomes" id="UP000305067"/>
    </source>
</evidence>
<evidence type="ECO:0000256" key="2">
    <source>
        <dbReference type="SAM" id="Phobius"/>
    </source>
</evidence>
<feature type="compositionally biased region" description="Polar residues" evidence="1">
    <location>
        <begin position="151"/>
        <end position="172"/>
    </location>
</feature>
<feature type="region of interest" description="Disordered" evidence="1">
    <location>
        <begin position="87"/>
        <end position="112"/>
    </location>
</feature>
<feature type="transmembrane region" description="Helical" evidence="2">
    <location>
        <begin position="12"/>
        <end position="30"/>
    </location>
</feature>
<dbReference type="EMBL" id="ML178859">
    <property type="protein sequence ID" value="TFK96508.1"/>
    <property type="molecule type" value="Genomic_DNA"/>
</dbReference>
<keyword evidence="2" id="KW-0812">Transmembrane</keyword>
<keyword evidence="2" id="KW-1133">Transmembrane helix</keyword>
<proteinExistence type="predicted"/>
<gene>
    <name evidence="3" type="ORF">BDV98DRAFT_608251</name>
</gene>
<organism evidence="3 4">
    <name type="scientific">Pterulicium gracile</name>
    <dbReference type="NCBI Taxonomy" id="1884261"/>
    <lineage>
        <taxon>Eukaryota</taxon>
        <taxon>Fungi</taxon>
        <taxon>Dikarya</taxon>
        <taxon>Basidiomycota</taxon>
        <taxon>Agaricomycotina</taxon>
        <taxon>Agaricomycetes</taxon>
        <taxon>Agaricomycetidae</taxon>
        <taxon>Agaricales</taxon>
        <taxon>Pleurotineae</taxon>
        <taxon>Pterulaceae</taxon>
        <taxon>Pterulicium</taxon>
    </lineage>
</organism>
<dbReference type="OrthoDB" id="3248709at2759"/>
<dbReference type="AlphaFoldDB" id="A0A5C3Q8I0"/>
<feature type="region of interest" description="Disordered" evidence="1">
    <location>
        <begin position="143"/>
        <end position="213"/>
    </location>
</feature>
<evidence type="ECO:0000256" key="1">
    <source>
        <dbReference type="SAM" id="MobiDB-lite"/>
    </source>
</evidence>
<reference evidence="3 4" key="1">
    <citation type="journal article" date="2019" name="Nat. Ecol. Evol.">
        <title>Megaphylogeny resolves global patterns of mushroom evolution.</title>
        <authorList>
            <person name="Varga T."/>
            <person name="Krizsan K."/>
            <person name="Foldi C."/>
            <person name="Dima B."/>
            <person name="Sanchez-Garcia M."/>
            <person name="Sanchez-Ramirez S."/>
            <person name="Szollosi G.J."/>
            <person name="Szarkandi J.G."/>
            <person name="Papp V."/>
            <person name="Albert L."/>
            <person name="Andreopoulos W."/>
            <person name="Angelini C."/>
            <person name="Antonin V."/>
            <person name="Barry K.W."/>
            <person name="Bougher N.L."/>
            <person name="Buchanan P."/>
            <person name="Buyck B."/>
            <person name="Bense V."/>
            <person name="Catcheside P."/>
            <person name="Chovatia M."/>
            <person name="Cooper J."/>
            <person name="Damon W."/>
            <person name="Desjardin D."/>
            <person name="Finy P."/>
            <person name="Geml J."/>
            <person name="Haridas S."/>
            <person name="Hughes K."/>
            <person name="Justo A."/>
            <person name="Karasinski D."/>
            <person name="Kautmanova I."/>
            <person name="Kiss B."/>
            <person name="Kocsube S."/>
            <person name="Kotiranta H."/>
            <person name="LaButti K.M."/>
            <person name="Lechner B.E."/>
            <person name="Liimatainen K."/>
            <person name="Lipzen A."/>
            <person name="Lukacs Z."/>
            <person name="Mihaltcheva S."/>
            <person name="Morgado L.N."/>
            <person name="Niskanen T."/>
            <person name="Noordeloos M.E."/>
            <person name="Ohm R.A."/>
            <person name="Ortiz-Santana B."/>
            <person name="Ovrebo C."/>
            <person name="Racz N."/>
            <person name="Riley R."/>
            <person name="Savchenko A."/>
            <person name="Shiryaev A."/>
            <person name="Soop K."/>
            <person name="Spirin V."/>
            <person name="Szebenyi C."/>
            <person name="Tomsovsky M."/>
            <person name="Tulloss R.E."/>
            <person name="Uehling J."/>
            <person name="Grigoriev I.V."/>
            <person name="Vagvolgyi C."/>
            <person name="Papp T."/>
            <person name="Martin F.M."/>
            <person name="Miettinen O."/>
            <person name="Hibbett D.S."/>
            <person name="Nagy L.G."/>
        </authorList>
    </citation>
    <scope>NUCLEOTIDE SEQUENCE [LARGE SCALE GENOMIC DNA]</scope>
    <source>
        <strain evidence="3 4">CBS 309.79</strain>
    </source>
</reference>
<accession>A0A5C3Q8I0</accession>
<protein>
    <submittedName>
        <fullName evidence="3">Uncharacterized protein</fullName>
    </submittedName>
</protein>